<name>A0AAD4QUJ3_9AGAM</name>
<feature type="coiled-coil region" evidence="1">
    <location>
        <begin position="27"/>
        <end position="96"/>
    </location>
</feature>
<evidence type="ECO:0000256" key="2">
    <source>
        <dbReference type="SAM" id="MobiDB-lite"/>
    </source>
</evidence>
<proteinExistence type="predicted"/>
<dbReference type="AlphaFoldDB" id="A0AAD4QUJ3"/>
<feature type="region of interest" description="Disordered" evidence="2">
    <location>
        <begin position="126"/>
        <end position="183"/>
    </location>
</feature>
<feature type="compositionally biased region" description="Polar residues" evidence="2">
    <location>
        <begin position="291"/>
        <end position="312"/>
    </location>
</feature>
<gene>
    <name evidence="3" type="ORF">B0F90DRAFT_146804</name>
</gene>
<keyword evidence="4" id="KW-1185">Reference proteome</keyword>
<dbReference type="Proteomes" id="UP001203297">
    <property type="component" value="Unassembled WGS sequence"/>
</dbReference>
<evidence type="ECO:0000313" key="3">
    <source>
        <dbReference type="EMBL" id="KAI0308266.1"/>
    </source>
</evidence>
<organism evidence="3 4">
    <name type="scientific">Multifurca ochricompacta</name>
    <dbReference type="NCBI Taxonomy" id="376703"/>
    <lineage>
        <taxon>Eukaryota</taxon>
        <taxon>Fungi</taxon>
        <taxon>Dikarya</taxon>
        <taxon>Basidiomycota</taxon>
        <taxon>Agaricomycotina</taxon>
        <taxon>Agaricomycetes</taxon>
        <taxon>Russulales</taxon>
        <taxon>Russulaceae</taxon>
        <taxon>Multifurca</taxon>
    </lineage>
</organism>
<keyword evidence="1" id="KW-0175">Coiled coil</keyword>
<evidence type="ECO:0000256" key="1">
    <source>
        <dbReference type="SAM" id="Coils"/>
    </source>
</evidence>
<reference evidence="3" key="1">
    <citation type="journal article" date="2022" name="New Phytol.">
        <title>Evolutionary transition to the ectomycorrhizal habit in the genomes of a hyperdiverse lineage of mushroom-forming fungi.</title>
        <authorList>
            <person name="Looney B."/>
            <person name="Miyauchi S."/>
            <person name="Morin E."/>
            <person name="Drula E."/>
            <person name="Courty P.E."/>
            <person name="Kohler A."/>
            <person name="Kuo A."/>
            <person name="LaButti K."/>
            <person name="Pangilinan J."/>
            <person name="Lipzen A."/>
            <person name="Riley R."/>
            <person name="Andreopoulos W."/>
            <person name="He G."/>
            <person name="Johnson J."/>
            <person name="Nolan M."/>
            <person name="Tritt A."/>
            <person name="Barry K.W."/>
            <person name="Grigoriev I.V."/>
            <person name="Nagy L.G."/>
            <person name="Hibbett D."/>
            <person name="Henrissat B."/>
            <person name="Matheny P.B."/>
            <person name="Labbe J."/>
            <person name="Martin F.M."/>
        </authorList>
    </citation>
    <scope>NUCLEOTIDE SEQUENCE</scope>
    <source>
        <strain evidence="3">BPL690</strain>
    </source>
</reference>
<feature type="compositionally biased region" description="Low complexity" evidence="2">
    <location>
        <begin position="130"/>
        <end position="147"/>
    </location>
</feature>
<evidence type="ECO:0000313" key="4">
    <source>
        <dbReference type="Proteomes" id="UP001203297"/>
    </source>
</evidence>
<sequence length="332" mass="36332">MQLTLQAAQHDQAIASLKRDIQLAQAGERQDEKIQELEERISHMDELMRSKTQEIEENDDRFIELHKEKKKLTAKVETLSRKVQTLQSKLATLKEAAANQNPGQSTVPTSEQIPLSKQAIPVARVPFTRSSHPTSAAASGSPSRSRTMSGPSALLGRKTPDNRPTPSVFRAKTPEPTKAPISELQSSLSTTIVAGKKRAAPDDGDDAVPTQGFTSDGVLAIDRNTASTPRRRKSLRTGFTPVRNTTTRPLTTLVLEPAAPVPPPPVILDVTNSPRSQPQTQTDIKVKRSWLGTQKSKPVQSSNNPAVRTTSRGLEPRKRFADAFIHAWTPCV</sequence>
<accession>A0AAD4QUJ3</accession>
<comment type="caution">
    <text evidence="3">The sequence shown here is derived from an EMBL/GenBank/DDBJ whole genome shotgun (WGS) entry which is preliminary data.</text>
</comment>
<protein>
    <submittedName>
        <fullName evidence="3">Uncharacterized protein</fullName>
    </submittedName>
</protein>
<feature type="region of interest" description="Disordered" evidence="2">
    <location>
        <begin position="271"/>
        <end position="314"/>
    </location>
</feature>
<feature type="compositionally biased region" description="Polar residues" evidence="2">
    <location>
        <begin position="271"/>
        <end position="283"/>
    </location>
</feature>
<dbReference type="EMBL" id="WTXG01000001">
    <property type="protein sequence ID" value="KAI0308266.1"/>
    <property type="molecule type" value="Genomic_DNA"/>
</dbReference>